<gene>
    <name evidence="1" type="ORF">V6N11_045582</name>
</gene>
<organism evidence="1 2">
    <name type="scientific">Hibiscus sabdariffa</name>
    <name type="common">roselle</name>
    <dbReference type="NCBI Taxonomy" id="183260"/>
    <lineage>
        <taxon>Eukaryota</taxon>
        <taxon>Viridiplantae</taxon>
        <taxon>Streptophyta</taxon>
        <taxon>Embryophyta</taxon>
        <taxon>Tracheophyta</taxon>
        <taxon>Spermatophyta</taxon>
        <taxon>Magnoliopsida</taxon>
        <taxon>eudicotyledons</taxon>
        <taxon>Gunneridae</taxon>
        <taxon>Pentapetalae</taxon>
        <taxon>rosids</taxon>
        <taxon>malvids</taxon>
        <taxon>Malvales</taxon>
        <taxon>Malvaceae</taxon>
        <taxon>Malvoideae</taxon>
        <taxon>Hibiscus</taxon>
    </lineage>
</organism>
<protein>
    <submittedName>
        <fullName evidence="1">Uncharacterized protein</fullName>
    </submittedName>
</protein>
<evidence type="ECO:0000313" key="1">
    <source>
        <dbReference type="EMBL" id="KAK8994495.1"/>
    </source>
</evidence>
<dbReference type="Proteomes" id="UP001396334">
    <property type="component" value="Unassembled WGS sequence"/>
</dbReference>
<keyword evidence="2" id="KW-1185">Reference proteome</keyword>
<reference evidence="1 2" key="1">
    <citation type="journal article" date="2024" name="G3 (Bethesda)">
        <title>Genome assembly of Hibiscus sabdariffa L. provides insights into metabolisms of medicinal natural products.</title>
        <authorList>
            <person name="Kim T."/>
        </authorList>
    </citation>
    <scope>NUCLEOTIDE SEQUENCE [LARGE SCALE GENOMIC DNA]</scope>
    <source>
        <strain evidence="1">TK-2024</strain>
        <tissue evidence="1">Old leaves</tissue>
    </source>
</reference>
<evidence type="ECO:0000313" key="2">
    <source>
        <dbReference type="Proteomes" id="UP001396334"/>
    </source>
</evidence>
<comment type="caution">
    <text evidence="1">The sequence shown here is derived from an EMBL/GenBank/DDBJ whole genome shotgun (WGS) entry which is preliminary data.</text>
</comment>
<accession>A0ABR2Q1D0</accession>
<sequence length="66" mass="7582">MDSQQALKAFKAVKRHIGKEEYKKHFTSSRRTANFQTLLWSDEMKRVLGKSAASVGLKLPDEVYQP</sequence>
<name>A0ABR2Q1D0_9ROSI</name>
<dbReference type="EMBL" id="JBBPBN010000047">
    <property type="protein sequence ID" value="KAK8994495.1"/>
    <property type="molecule type" value="Genomic_DNA"/>
</dbReference>
<proteinExistence type="predicted"/>